<name>A0A5C6DSV3_9BACT</name>
<feature type="region of interest" description="Disordered" evidence="1">
    <location>
        <begin position="84"/>
        <end position="124"/>
    </location>
</feature>
<dbReference type="EMBL" id="SJPV01000004">
    <property type="protein sequence ID" value="TWU38571.1"/>
    <property type="molecule type" value="Genomic_DNA"/>
</dbReference>
<proteinExistence type="predicted"/>
<dbReference type="AlphaFoldDB" id="A0A5C6DSV3"/>
<organism evidence="2 3">
    <name type="scientific">Novipirellula artificiosorum</name>
    <dbReference type="NCBI Taxonomy" id="2528016"/>
    <lineage>
        <taxon>Bacteria</taxon>
        <taxon>Pseudomonadati</taxon>
        <taxon>Planctomycetota</taxon>
        <taxon>Planctomycetia</taxon>
        <taxon>Pirellulales</taxon>
        <taxon>Pirellulaceae</taxon>
        <taxon>Novipirellula</taxon>
    </lineage>
</organism>
<keyword evidence="3" id="KW-1185">Reference proteome</keyword>
<accession>A0A5C6DSV3</accession>
<dbReference type="Proteomes" id="UP000319143">
    <property type="component" value="Unassembled WGS sequence"/>
</dbReference>
<sequence>MIRKSPARRRNSVASRSDSKVLSETAAQAVCGLKPGLLSDLRDVIRCNRFPAAVTWRVANARAAALPWECGQSARERLFTTRSARCQHAPSHRPSVSAHARGREYTVGPRRLRSAQPLDHQNYSDGQSRWELCIWDSRAVVHQTTNGMARQRQGHTGAS</sequence>
<comment type="caution">
    <text evidence="2">The sequence shown here is derived from an EMBL/GenBank/DDBJ whole genome shotgun (WGS) entry which is preliminary data.</text>
</comment>
<evidence type="ECO:0000256" key="1">
    <source>
        <dbReference type="SAM" id="MobiDB-lite"/>
    </source>
</evidence>
<evidence type="ECO:0000313" key="3">
    <source>
        <dbReference type="Proteomes" id="UP000319143"/>
    </source>
</evidence>
<protein>
    <submittedName>
        <fullName evidence="2">Uncharacterized protein</fullName>
    </submittedName>
</protein>
<evidence type="ECO:0000313" key="2">
    <source>
        <dbReference type="EMBL" id="TWU38571.1"/>
    </source>
</evidence>
<gene>
    <name evidence="2" type="ORF">Poly41_30480</name>
</gene>
<reference evidence="2 3" key="1">
    <citation type="submission" date="2019-02" db="EMBL/GenBank/DDBJ databases">
        <title>Deep-cultivation of Planctomycetes and their phenomic and genomic characterization uncovers novel biology.</title>
        <authorList>
            <person name="Wiegand S."/>
            <person name="Jogler M."/>
            <person name="Boedeker C."/>
            <person name="Pinto D."/>
            <person name="Vollmers J."/>
            <person name="Rivas-Marin E."/>
            <person name="Kohn T."/>
            <person name="Peeters S.H."/>
            <person name="Heuer A."/>
            <person name="Rast P."/>
            <person name="Oberbeckmann S."/>
            <person name="Bunk B."/>
            <person name="Jeske O."/>
            <person name="Meyerdierks A."/>
            <person name="Storesund J.E."/>
            <person name="Kallscheuer N."/>
            <person name="Luecker S."/>
            <person name="Lage O.M."/>
            <person name="Pohl T."/>
            <person name="Merkel B.J."/>
            <person name="Hornburger P."/>
            <person name="Mueller R.-W."/>
            <person name="Bruemmer F."/>
            <person name="Labrenz M."/>
            <person name="Spormann A.M."/>
            <person name="Op Den Camp H."/>
            <person name="Overmann J."/>
            <person name="Amann R."/>
            <person name="Jetten M.S.M."/>
            <person name="Mascher T."/>
            <person name="Medema M.H."/>
            <person name="Devos D.P."/>
            <person name="Kaster A.-K."/>
            <person name="Ovreas L."/>
            <person name="Rohde M."/>
            <person name="Galperin M.Y."/>
            <person name="Jogler C."/>
        </authorList>
    </citation>
    <scope>NUCLEOTIDE SEQUENCE [LARGE SCALE GENOMIC DNA]</scope>
    <source>
        <strain evidence="2 3">Poly41</strain>
    </source>
</reference>